<dbReference type="InterPro" id="IPR003593">
    <property type="entry name" value="AAA+_ATPase"/>
</dbReference>
<feature type="region of interest" description="Disordered" evidence="3">
    <location>
        <begin position="431"/>
        <end position="459"/>
    </location>
</feature>
<feature type="compositionally biased region" description="Basic and acidic residues" evidence="3">
    <location>
        <begin position="687"/>
        <end position="696"/>
    </location>
</feature>
<sequence>MSSCLATCHLPSSMTPSQVRFTVSQYYHYTRIANARRLLHHPSTRLRQPATCRHYTSSATPCSRASTLYTANTSYRNWHCSKWTQHGSIAVTRSFYRTSDQDNEPLPPKNDGTTPQMLQEDELLGYFARLSNPRTLVRHLDEYVIGQERAKKTLAVAVFNHYNRVRANLYRQARQQQRQEEEQQQQAAATTTMDGPGEGGGAPHHNTDPEQRPSVPWPPSNTTRLAQRVPGEMVPVERTSAYAASRRRTWTNDGLVHNTGVSSTDGVGSTATTTSTPDDNDTTTNTTGADGMIKPISSRRSSPESRILDDMEDTTVFEKSNVLLIGPTGSGKTLLAKTLAQVLQVPFSMSDAVNFTQAGYVGEDVELVIQRLLQACDHDVKRAETGIVFIDEIDKISRRTDASSSSRDVSGEGVQQSLLRMLEGTIVNVTDKSPVNSSSHNKRGGGAGGGNGLTTGTTSFGGAAQSKPEVYSVDTSNILFILSGAFIGLDRVVSDRVSKGSIGFNATIRSLDDGVSDKKNDVDPLSMVEPADLVKYGLIPEFIGRIPVVASLKSLLVEDLVRILVEPKNSLVKQYQGLFRLNNVDLHFSHAALRSIAEEALAKKTGARGLRRIMEDLLLEAMYDAPNSSIKHVIVDSKVATKEKPHIYLPASQPHLVDTILAEDDNTLLSRGDNNNADQTSTNQDINIRREMSQQL</sequence>
<dbReference type="GO" id="GO:0005524">
    <property type="term" value="F:ATP binding"/>
    <property type="evidence" value="ECO:0007669"/>
    <property type="project" value="UniProtKB-KW"/>
</dbReference>
<evidence type="ECO:0000313" key="6">
    <source>
        <dbReference type="EMBL" id="CDS12390.1"/>
    </source>
</evidence>
<feature type="compositionally biased region" description="Polar residues" evidence="3">
    <location>
        <begin position="668"/>
        <end position="686"/>
    </location>
</feature>
<feature type="compositionally biased region" description="Low complexity" evidence="3">
    <location>
        <begin position="259"/>
        <end position="300"/>
    </location>
</feature>
<dbReference type="GO" id="GO:0051603">
    <property type="term" value="P:proteolysis involved in protein catabolic process"/>
    <property type="evidence" value="ECO:0007669"/>
    <property type="project" value="TreeGrafter"/>
</dbReference>
<dbReference type="InterPro" id="IPR027417">
    <property type="entry name" value="P-loop_NTPase"/>
</dbReference>
<dbReference type="SMART" id="SM01086">
    <property type="entry name" value="ClpB_D2-small"/>
    <property type="match status" value="1"/>
</dbReference>
<dbReference type="OrthoDB" id="1721884at2759"/>
<dbReference type="Pfam" id="PF07724">
    <property type="entry name" value="AAA_2"/>
    <property type="match status" value="1"/>
</dbReference>
<dbReference type="GO" id="GO:0016887">
    <property type="term" value="F:ATP hydrolysis activity"/>
    <property type="evidence" value="ECO:0007669"/>
    <property type="project" value="InterPro"/>
</dbReference>
<reference evidence="6" key="1">
    <citation type="journal article" date="2014" name="Genome Announc.">
        <title>De novo whole-genome sequence and genome annotation of Lichtheimia ramosa.</title>
        <authorList>
            <person name="Linde J."/>
            <person name="Schwartze V."/>
            <person name="Binder U."/>
            <person name="Lass-Florl C."/>
            <person name="Voigt K."/>
            <person name="Horn F."/>
        </authorList>
    </citation>
    <scope>NUCLEOTIDE SEQUENCE</scope>
    <source>
        <strain evidence="6">JMRC FSU:6197</strain>
    </source>
</reference>
<dbReference type="SUPFAM" id="SSF52540">
    <property type="entry name" value="P-loop containing nucleoside triphosphate hydrolases"/>
    <property type="match status" value="1"/>
</dbReference>
<dbReference type="PANTHER" id="PTHR48102">
    <property type="entry name" value="ATP-DEPENDENT CLP PROTEASE ATP-BINDING SUBUNIT CLPX-LIKE, MITOCHONDRIAL-RELATED"/>
    <property type="match status" value="1"/>
</dbReference>
<keyword evidence="2" id="KW-0067">ATP-binding</keyword>
<feature type="domain" description="AAA+ ATPase" evidence="4">
    <location>
        <begin position="318"/>
        <end position="499"/>
    </location>
</feature>
<feature type="compositionally biased region" description="Gly residues" evidence="3">
    <location>
        <begin position="444"/>
        <end position="453"/>
    </location>
</feature>
<dbReference type="SMART" id="SM00382">
    <property type="entry name" value="AAA"/>
    <property type="match status" value="1"/>
</dbReference>
<evidence type="ECO:0000259" key="4">
    <source>
        <dbReference type="SMART" id="SM00382"/>
    </source>
</evidence>
<proteinExistence type="predicted"/>
<evidence type="ECO:0000256" key="3">
    <source>
        <dbReference type="SAM" id="MobiDB-lite"/>
    </source>
</evidence>
<dbReference type="Pfam" id="PF10431">
    <property type="entry name" value="ClpB_D2-small"/>
    <property type="match status" value="1"/>
</dbReference>
<dbReference type="AlphaFoldDB" id="A0A077WYN7"/>
<evidence type="ECO:0000259" key="5">
    <source>
        <dbReference type="SMART" id="SM01086"/>
    </source>
</evidence>
<organism evidence="6">
    <name type="scientific">Lichtheimia ramosa</name>
    <dbReference type="NCBI Taxonomy" id="688394"/>
    <lineage>
        <taxon>Eukaryota</taxon>
        <taxon>Fungi</taxon>
        <taxon>Fungi incertae sedis</taxon>
        <taxon>Mucoromycota</taxon>
        <taxon>Mucoromycotina</taxon>
        <taxon>Mucoromycetes</taxon>
        <taxon>Mucorales</taxon>
        <taxon>Lichtheimiaceae</taxon>
        <taxon>Lichtheimia</taxon>
    </lineage>
</organism>
<feature type="region of interest" description="Disordered" evidence="3">
    <location>
        <begin position="172"/>
        <end position="240"/>
    </location>
</feature>
<accession>A0A077WYN7</accession>
<dbReference type="InterPro" id="IPR019489">
    <property type="entry name" value="Clp_ATPase_C"/>
</dbReference>
<feature type="region of interest" description="Disordered" evidence="3">
    <location>
        <begin position="253"/>
        <end position="305"/>
    </location>
</feature>
<gene>
    <name evidence="6" type="ORF">LRAMOSA04585</name>
</gene>
<dbReference type="GO" id="GO:0005759">
    <property type="term" value="C:mitochondrial matrix"/>
    <property type="evidence" value="ECO:0007669"/>
    <property type="project" value="TreeGrafter"/>
</dbReference>
<dbReference type="EMBL" id="LK023357">
    <property type="protein sequence ID" value="CDS12390.1"/>
    <property type="molecule type" value="Genomic_DNA"/>
</dbReference>
<dbReference type="InterPro" id="IPR050052">
    <property type="entry name" value="ATP-dep_Clp_protease_ClpX"/>
</dbReference>
<evidence type="ECO:0000256" key="1">
    <source>
        <dbReference type="ARBA" id="ARBA00022741"/>
    </source>
</evidence>
<evidence type="ECO:0000256" key="2">
    <source>
        <dbReference type="ARBA" id="ARBA00022840"/>
    </source>
</evidence>
<feature type="region of interest" description="Disordered" evidence="3">
    <location>
        <begin position="668"/>
        <end position="696"/>
    </location>
</feature>
<dbReference type="PANTHER" id="PTHR48102:SF7">
    <property type="entry name" value="ATP-DEPENDENT CLP PROTEASE ATP-BINDING SUBUNIT CLPX-LIKE, MITOCHONDRIAL"/>
    <property type="match status" value="1"/>
</dbReference>
<keyword evidence="1" id="KW-0547">Nucleotide-binding</keyword>
<dbReference type="InterPro" id="IPR003959">
    <property type="entry name" value="ATPase_AAA_core"/>
</dbReference>
<name>A0A077WYN7_9FUNG</name>
<protein>
    <submittedName>
        <fullName evidence="6">Putative ClpX ATPase regulatory subunit</fullName>
    </submittedName>
</protein>
<dbReference type="Gene3D" id="1.10.8.60">
    <property type="match status" value="1"/>
</dbReference>
<dbReference type="FunFam" id="1.10.8.60:FF:000002">
    <property type="entry name" value="ATP-dependent Clp protease ATP-binding subunit ClpX"/>
    <property type="match status" value="1"/>
</dbReference>
<feature type="domain" description="Clp ATPase C-terminal" evidence="5">
    <location>
        <begin position="555"/>
        <end position="649"/>
    </location>
</feature>
<dbReference type="Gene3D" id="3.40.50.300">
    <property type="entry name" value="P-loop containing nucleotide triphosphate hydrolases"/>
    <property type="match status" value="1"/>
</dbReference>